<organism evidence="2 3">
    <name type="scientific">Humisphaera borealis</name>
    <dbReference type="NCBI Taxonomy" id="2807512"/>
    <lineage>
        <taxon>Bacteria</taxon>
        <taxon>Pseudomonadati</taxon>
        <taxon>Planctomycetota</taxon>
        <taxon>Phycisphaerae</taxon>
        <taxon>Tepidisphaerales</taxon>
        <taxon>Tepidisphaeraceae</taxon>
        <taxon>Humisphaera</taxon>
    </lineage>
</organism>
<dbReference type="PANTHER" id="PTHR11138">
    <property type="entry name" value="METHIONYL-TRNA FORMYLTRANSFERASE"/>
    <property type="match status" value="1"/>
</dbReference>
<evidence type="ECO:0000313" key="2">
    <source>
        <dbReference type="EMBL" id="QOV90921.1"/>
    </source>
</evidence>
<dbReference type="InterPro" id="IPR036477">
    <property type="entry name" value="Formyl_transf_N_sf"/>
</dbReference>
<dbReference type="RefSeq" id="WP_206294026.1">
    <property type="nucleotide sequence ID" value="NZ_CP063458.1"/>
</dbReference>
<evidence type="ECO:0000259" key="1">
    <source>
        <dbReference type="Pfam" id="PF00551"/>
    </source>
</evidence>
<dbReference type="GO" id="GO:0004479">
    <property type="term" value="F:methionyl-tRNA formyltransferase activity"/>
    <property type="evidence" value="ECO:0007669"/>
    <property type="project" value="TreeGrafter"/>
</dbReference>
<gene>
    <name evidence="2" type="ORF">IPV69_06050</name>
</gene>
<feature type="domain" description="Formyl transferase N-terminal" evidence="1">
    <location>
        <begin position="56"/>
        <end position="155"/>
    </location>
</feature>
<dbReference type="EMBL" id="CP063458">
    <property type="protein sequence ID" value="QOV90921.1"/>
    <property type="molecule type" value="Genomic_DNA"/>
</dbReference>
<accession>A0A7M2X1C1</accession>
<dbReference type="Pfam" id="PF00551">
    <property type="entry name" value="Formyl_trans_N"/>
    <property type="match status" value="1"/>
</dbReference>
<dbReference type="AlphaFoldDB" id="A0A7M2X1C1"/>
<dbReference type="Proteomes" id="UP000593765">
    <property type="component" value="Chromosome"/>
</dbReference>
<protein>
    <submittedName>
        <fullName evidence="2">Methionyl-tRNA formyltransferase</fullName>
    </submittedName>
</protein>
<reference evidence="2 3" key="1">
    <citation type="submission" date="2020-10" db="EMBL/GenBank/DDBJ databases">
        <title>Wide distribution of Phycisphaera-like planctomycetes from WD2101 soil group in peatlands and genome analysis of the first cultivated representative.</title>
        <authorList>
            <person name="Dedysh S.N."/>
            <person name="Beletsky A.V."/>
            <person name="Ivanova A."/>
            <person name="Kulichevskaya I.S."/>
            <person name="Suzina N.E."/>
            <person name="Philippov D.A."/>
            <person name="Rakitin A.L."/>
            <person name="Mardanov A.V."/>
            <person name="Ravin N.V."/>
        </authorList>
    </citation>
    <scope>NUCLEOTIDE SEQUENCE [LARGE SCALE GENOMIC DNA]</scope>
    <source>
        <strain evidence="2 3">M1803</strain>
    </source>
</reference>
<proteinExistence type="predicted"/>
<keyword evidence="3" id="KW-1185">Reference proteome</keyword>
<dbReference type="KEGG" id="hbs:IPV69_06050"/>
<evidence type="ECO:0000313" key="3">
    <source>
        <dbReference type="Proteomes" id="UP000593765"/>
    </source>
</evidence>
<dbReference type="GO" id="GO:0005829">
    <property type="term" value="C:cytosol"/>
    <property type="evidence" value="ECO:0007669"/>
    <property type="project" value="TreeGrafter"/>
</dbReference>
<name>A0A7M2X1C1_9BACT</name>
<dbReference type="PANTHER" id="PTHR11138:SF5">
    <property type="entry name" value="METHIONYL-TRNA FORMYLTRANSFERASE, MITOCHONDRIAL"/>
    <property type="match status" value="1"/>
</dbReference>
<dbReference type="Gene3D" id="3.40.50.12230">
    <property type="match status" value="1"/>
</dbReference>
<sequence>MKIFVAGQQYFGAEVLRLCLANSFRVVGAFAPERSVGGQTDRLRAAAAEAGVPCSSELAPEVIPPGTDLIVAAHCHAFISGPVRERSRLGAIGYHPSLLPLHRGRDAIAWALRFRERVTGGTVYWMDDGADTGPIAAQRHVLIQPDDCPAGLWRRALMPLGLLLFSEVLDELAAGRIVRVPQDERLATWEPSLAGHGRLGAV</sequence>
<dbReference type="InterPro" id="IPR002376">
    <property type="entry name" value="Formyl_transf_N"/>
</dbReference>
<dbReference type="SUPFAM" id="SSF53328">
    <property type="entry name" value="Formyltransferase"/>
    <property type="match status" value="1"/>
</dbReference>